<accession>A0A6J3RE59</accession>
<dbReference type="PANTHER" id="PTHR11431:SF47">
    <property type="entry name" value="FERRITIN LIGHT CHAIN"/>
    <property type="match status" value="1"/>
</dbReference>
<comment type="function">
    <text evidence="10">Stores iron in a soluble, non-toxic, readily available form. Important for iron homeostasis. Iron is taken up in the ferrous form and deposited as ferric hydroxides after oxidation. Also plays a role in delivery of iron to cells. Mediates iron uptake in capsule cells of the developing kidney. Delivery to lysosomes by the cargo receptor NCOA4 for autophagic degradation and release or iron.</text>
</comment>
<dbReference type="GO" id="GO:0008199">
    <property type="term" value="F:ferric iron binding"/>
    <property type="evidence" value="ECO:0007669"/>
    <property type="project" value="InterPro"/>
</dbReference>
<name>A0A6J3RE59_TURTR</name>
<dbReference type="FunFam" id="1.20.1260.10:FF:000009">
    <property type="entry name" value="Ferritin light chain"/>
    <property type="match status" value="1"/>
</dbReference>
<dbReference type="InterPro" id="IPR009040">
    <property type="entry name" value="Ferritin-like_diiron"/>
</dbReference>
<dbReference type="OrthoDB" id="9670284at2759"/>
<dbReference type="GO" id="GO:0044754">
    <property type="term" value="C:autolysosome"/>
    <property type="evidence" value="ECO:0007669"/>
    <property type="project" value="UniProtKB-SubCell"/>
</dbReference>
<evidence type="ECO:0000256" key="12">
    <source>
        <dbReference type="PIRSR" id="PIRSR601519-1"/>
    </source>
</evidence>
<keyword evidence="3 13" id="KW-0409">Iron storage</keyword>
<dbReference type="GO" id="GO:0006879">
    <property type="term" value="P:intracellular iron ion homeostasis"/>
    <property type="evidence" value="ECO:0007669"/>
    <property type="project" value="UniProtKB-KW"/>
</dbReference>
<organism evidence="15 16">
    <name type="scientific">Tursiops truncatus</name>
    <name type="common">Atlantic bottle-nosed dolphin</name>
    <name type="synonym">Delphinus truncatus</name>
    <dbReference type="NCBI Taxonomy" id="9739"/>
    <lineage>
        <taxon>Eukaryota</taxon>
        <taxon>Metazoa</taxon>
        <taxon>Chordata</taxon>
        <taxon>Craniata</taxon>
        <taxon>Vertebrata</taxon>
        <taxon>Euteleostomi</taxon>
        <taxon>Mammalia</taxon>
        <taxon>Eutheria</taxon>
        <taxon>Laurasiatheria</taxon>
        <taxon>Artiodactyla</taxon>
        <taxon>Whippomorpha</taxon>
        <taxon>Cetacea</taxon>
        <taxon>Odontoceti</taxon>
        <taxon>Delphinidae</taxon>
        <taxon>Tursiops</taxon>
    </lineage>
</organism>
<evidence type="ECO:0000256" key="3">
    <source>
        <dbReference type="ARBA" id="ARBA00022434"/>
    </source>
</evidence>
<evidence type="ECO:0000256" key="5">
    <source>
        <dbReference type="ARBA" id="ARBA00022723"/>
    </source>
</evidence>
<evidence type="ECO:0000256" key="10">
    <source>
        <dbReference type="ARBA" id="ARBA00045578"/>
    </source>
</evidence>
<evidence type="ECO:0000256" key="13">
    <source>
        <dbReference type="RuleBase" id="RU361145"/>
    </source>
</evidence>
<feature type="binding site" evidence="12">
    <location>
        <position position="104"/>
    </location>
    <ligand>
        <name>Fe cation</name>
        <dbReference type="ChEBI" id="CHEBI:24875"/>
        <label>1</label>
    </ligand>
</feature>
<dbReference type="InterPro" id="IPR008331">
    <property type="entry name" value="Ferritin_DPS_dom"/>
</dbReference>
<evidence type="ECO:0000256" key="2">
    <source>
        <dbReference type="ARBA" id="ARBA00007513"/>
    </source>
</evidence>
<comment type="subunit">
    <text evidence="11">Oligomer of 24 subunits. There are two types of subunits: L (light) chain and H (heavy) chain. The major chain can be light or heavy, depending on the species and tissue type. The functional molecule forms a roughly spherical shell with a diameter of 12 nm and contains a central cavity into which the insoluble mineral iron core is deposited. Interacts with NCOA4.</text>
</comment>
<evidence type="ECO:0000313" key="16">
    <source>
        <dbReference type="RefSeq" id="XP_033712208.1"/>
    </source>
</evidence>
<evidence type="ECO:0000256" key="4">
    <source>
        <dbReference type="ARBA" id="ARBA00022490"/>
    </source>
</evidence>
<feature type="domain" description="Ferritin-like diiron" evidence="14">
    <location>
        <begin position="7"/>
        <end position="151"/>
    </location>
</feature>
<dbReference type="SUPFAM" id="SSF47240">
    <property type="entry name" value="Ferritin-like"/>
    <property type="match status" value="1"/>
</dbReference>
<protein>
    <recommendedName>
        <fullName evidence="13">Ferritin</fullName>
    </recommendedName>
</protein>
<gene>
    <name evidence="16" type="primary">LOC101320672</name>
</gene>
<dbReference type="InterPro" id="IPR012347">
    <property type="entry name" value="Ferritin-like"/>
</dbReference>
<dbReference type="PROSITE" id="PS50905">
    <property type="entry name" value="FERRITIN_LIKE"/>
    <property type="match status" value="1"/>
</dbReference>
<evidence type="ECO:0000256" key="7">
    <source>
        <dbReference type="ARBA" id="ARBA00023228"/>
    </source>
</evidence>
<reference evidence="16" key="1">
    <citation type="submission" date="2025-08" db="UniProtKB">
        <authorList>
            <consortium name="RefSeq"/>
        </authorList>
    </citation>
    <scope>IDENTIFICATION</scope>
    <source>
        <tissue evidence="16">Spleen</tissue>
    </source>
</reference>
<keyword evidence="7" id="KW-0458">Lysosome</keyword>
<dbReference type="InParanoid" id="A0A6J3RE59"/>
<keyword evidence="5 12" id="KW-0479">Metal-binding</keyword>
<evidence type="ECO:0000313" key="15">
    <source>
        <dbReference type="Proteomes" id="UP000245320"/>
    </source>
</evidence>
<sequence>MSSQICQNYSTEVEVAINYLVNMHLQASYTYLSLDFYFDCDYMALKGMGHFFHELAEEKREGAKSLLKMQKQHGGHALFQDVQKPSQNEWGKTQDTMEAAILMEKNLNHALGSACAGPHLCDFLESHLPDEEVKLIKMGDHLTNLCRLADL</sequence>
<dbReference type="GO" id="GO:0031410">
    <property type="term" value="C:cytoplasmic vesicle"/>
    <property type="evidence" value="ECO:0007669"/>
    <property type="project" value="UniProtKB-KW"/>
</dbReference>
<evidence type="ECO:0000256" key="11">
    <source>
        <dbReference type="ARBA" id="ARBA00047045"/>
    </source>
</evidence>
<dbReference type="AlphaFoldDB" id="A0A6J3RE59"/>
<evidence type="ECO:0000256" key="8">
    <source>
        <dbReference type="ARBA" id="ARBA00023329"/>
    </source>
</evidence>
<dbReference type="Pfam" id="PF00210">
    <property type="entry name" value="Ferritin"/>
    <property type="match status" value="1"/>
</dbReference>
<dbReference type="RefSeq" id="XP_033712208.1">
    <property type="nucleotide sequence ID" value="XM_033856317.1"/>
</dbReference>
<comment type="subcellular location">
    <subcellularLocation>
        <location evidence="9">Autolysosome</location>
    </subcellularLocation>
    <subcellularLocation>
        <location evidence="1">Cytoplasm</location>
    </subcellularLocation>
</comment>
<keyword evidence="8" id="KW-0968">Cytoplasmic vesicle</keyword>
<keyword evidence="15" id="KW-1185">Reference proteome</keyword>
<proteinExistence type="inferred from homology"/>
<keyword evidence="4" id="KW-0963">Cytoplasm</keyword>
<dbReference type="Gene3D" id="1.20.1260.10">
    <property type="match status" value="1"/>
</dbReference>
<dbReference type="InterPro" id="IPR001519">
    <property type="entry name" value="Ferritin"/>
</dbReference>
<evidence type="ECO:0000256" key="1">
    <source>
        <dbReference type="ARBA" id="ARBA00004496"/>
    </source>
</evidence>
<evidence type="ECO:0000256" key="9">
    <source>
        <dbReference type="ARBA" id="ARBA00044942"/>
    </source>
</evidence>
<dbReference type="Proteomes" id="UP000245320">
    <property type="component" value="Chromosome 4"/>
</dbReference>
<dbReference type="GO" id="GO:0008198">
    <property type="term" value="F:ferrous iron binding"/>
    <property type="evidence" value="ECO:0007669"/>
    <property type="project" value="TreeGrafter"/>
</dbReference>
<evidence type="ECO:0000256" key="6">
    <source>
        <dbReference type="ARBA" id="ARBA00023004"/>
    </source>
</evidence>
<dbReference type="GO" id="GO:0006826">
    <property type="term" value="P:iron ion transport"/>
    <property type="evidence" value="ECO:0007669"/>
    <property type="project" value="InterPro"/>
</dbReference>
<keyword evidence="6 12" id="KW-0408">Iron</keyword>
<dbReference type="PANTHER" id="PTHR11431">
    <property type="entry name" value="FERRITIN"/>
    <property type="match status" value="1"/>
</dbReference>
<evidence type="ECO:0000259" key="14">
    <source>
        <dbReference type="PROSITE" id="PS50905"/>
    </source>
</evidence>
<dbReference type="InterPro" id="IPR009078">
    <property type="entry name" value="Ferritin-like_SF"/>
</dbReference>
<comment type="similarity">
    <text evidence="2 13">Belongs to the ferritin family.</text>
</comment>